<name>A0ABN2U9A7_9ACTN</name>
<evidence type="ECO:0000256" key="1">
    <source>
        <dbReference type="SAM" id="MobiDB-lite"/>
    </source>
</evidence>
<organism evidence="2 3">
    <name type="scientific">Catenulispora yoronensis</name>
    <dbReference type="NCBI Taxonomy" id="450799"/>
    <lineage>
        <taxon>Bacteria</taxon>
        <taxon>Bacillati</taxon>
        <taxon>Actinomycetota</taxon>
        <taxon>Actinomycetes</taxon>
        <taxon>Catenulisporales</taxon>
        <taxon>Catenulisporaceae</taxon>
        <taxon>Catenulispora</taxon>
    </lineage>
</organism>
<feature type="compositionally biased region" description="Low complexity" evidence="1">
    <location>
        <begin position="68"/>
        <end position="77"/>
    </location>
</feature>
<comment type="caution">
    <text evidence="2">The sequence shown here is derived from an EMBL/GenBank/DDBJ whole genome shotgun (WGS) entry which is preliminary data.</text>
</comment>
<feature type="region of interest" description="Disordered" evidence="1">
    <location>
        <begin position="31"/>
        <end position="77"/>
    </location>
</feature>
<proteinExistence type="predicted"/>
<evidence type="ECO:0000313" key="3">
    <source>
        <dbReference type="Proteomes" id="UP001500751"/>
    </source>
</evidence>
<evidence type="ECO:0000313" key="2">
    <source>
        <dbReference type="EMBL" id="GAA2031575.1"/>
    </source>
</evidence>
<reference evidence="3" key="1">
    <citation type="journal article" date="2019" name="Int. J. Syst. Evol. Microbiol.">
        <title>The Global Catalogue of Microorganisms (GCM) 10K type strain sequencing project: providing services to taxonomists for standard genome sequencing and annotation.</title>
        <authorList>
            <consortium name="The Broad Institute Genomics Platform"/>
            <consortium name="The Broad Institute Genome Sequencing Center for Infectious Disease"/>
            <person name="Wu L."/>
            <person name="Ma J."/>
        </authorList>
    </citation>
    <scope>NUCLEOTIDE SEQUENCE [LARGE SCALE GENOMIC DNA]</scope>
    <source>
        <strain evidence="3">JCM 16014</strain>
    </source>
</reference>
<dbReference type="Proteomes" id="UP001500751">
    <property type="component" value="Unassembled WGS sequence"/>
</dbReference>
<evidence type="ECO:0008006" key="4">
    <source>
        <dbReference type="Google" id="ProtNLM"/>
    </source>
</evidence>
<keyword evidence="3" id="KW-1185">Reference proteome</keyword>
<dbReference type="EMBL" id="BAAAQN010000018">
    <property type="protein sequence ID" value="GAA2031575.1"/>
    <property type="molecule type" value="Genomic_DNA"/>
</dbReference>
<gene>
    <name evidence="2" type="ORF">GCM10009839_34390</name>
</gene>
<protein>
    <recommendedName>
        <fullName evidence="4">Secreted protein</fullName>
    </recommendedName>
</protein>
<accession>A0ABN2U9A7</accession>
<sequence length="142" mass="14372">MYGMVTELTLTWNPPCVTVSPILLVATNDLVSPSEEPEESDELDASAGAEDEADAASVLDEDPAADGEPVSVVAGAEPEAEPLAEPLTVLVLFAAGVVAVPPAADVPCDAHAAAASATAPATSSEIPVVRERCACLDIVRPP</sequence>
<feature type="compositionally biased region" description="Acidic residues" evidence="1">
    <location>
        <begin position="35"/>
        <end position="65"/>
    </location>
</feature>